<dbReference type="STRING" id="1817824.A2751_01690"/>
<organism evidence="2 3">
    <name type="scientific">Candidatus Doudnabacteria bacterium RIFCSPHIGHO2_01_FULL_46_14</name>
    <dbReference type="NCBI Taxonomy" id="1817824"/>
    <lineage>
        <taxon>Bacteria</taxon>
        <taxon>Candidatus Doudnaibacteriota</taxon>
    </lineage>
</organism>
<protein>
    <recommendedName>
        <fullName evidence="4">Glycerophosphoryl diester phosphodiesterase membrane domain-containing protein</fullName>
    </recommendedName>
</protein>
<keyword evidence="1" id="KW-0812">Transmembrane</keyword>
<keyword evidence="1" id="KW-0472">Membrane</keyword>
<sequence length="318" mass="34898">MFPYAAILKKAYLLARDHFQLWVFGVFISLATALNFLFINFVLDRRQFVDISVEAHLRKIADGLDSPWTILSLALAAAVLFLAALSKATVIWSAQKLSGGGESLADKDKDWTVQTALQEGAKFVWPIFRLQVFLLFLFLILLVSLAAPVVYLAVISEIGRAVALALLGLAIFVPVSILLVYIFIYSPIFVVLYKVSVRSALHLGFRLVQNKLKESLLLGAFLLGVSGVFITLMVFSIIVLSVPVAFLSLVFAKLAIPWAIYTLVFLTALLGSCAVVILSAGFTIFNNLVWVLAVMEMVKTEKTDEEAKVLAPEAEPVA</sequence>
<evidence type="ECO:0008006" key="4">
    <source>
        <dbReference type="Google" id="ProtNLM"/>
    </source>
</evidence>
<dbReference type="AlphaFoldDB" id="A0A1F5NK21"/>
<gene>
    <name evidence="2" type="ORF">A2751_01690</name>
</gene>
<name>A0A1F5NK21_9BACT</name>
<feature type="transmembrane region" description="Helical" evidence="1">
    <location>
        <begin position="162"/>
        <end position="195"/>
    </location>
</feature>
<keyword evidence="1" id="KW-1133">Transmembrane helix</keyword>
<feature type="transmembrane region" description="Helical" evidence="1">
    <location>
        <begin position="258"/>
        <end position="285"/>
    </location>
</feature>
<feature type="transmembrane region" description="Helical" evidence="1">
    <location>
        <begin position="68"/>
        <end position="86"/>
    </location>
</feature>
<proteinExistence type="predicted"/>
<evidence type="ECO:0000313" key="3">
    <source>
        <dbReference type="Proteomes" id="UP000176864"/>
    </source>
</evidence>
<evidence type="ECO:0000256" key="1">
    <source>
        <dbReference type="SAM" id="Phobius"/>
    </source>
</evidence>
<dbReference type="EMBL" id="MFEK01000016">
    <property type="protein sequence ID" value="OGE77750.1"/>
    <property type="molecule type" value="Genomic_DNA"/>
</dbReference>
<accession>A0A1F5NK21</accession>
<feature type="transmembrane region" description="Helical" evidence="1">
    <location>
        <begin position="21"/>
        <end position="43"/>
    </location>
</feature>
<feature type="transmembrane region" description="Helical" evidence="1">
    <location>
        <begin position="216"/>
        <end position="246"/>
    </location>
</feature>
<feature type="transmembrane region" description="Helical" evidence="1">
    <location>
        <begin position="132"/>
        <end position="156"/>
    </location>
</feature>
<dbReference type="Proteomes" id="UP000176864">
    <property type="component" value="Unassembled WGS sequence"/>
</dbReference>
<reference evidence="2 3" key="1">
    <citation type="journal article" date="2016" name="Nat. Commun.">
        <title>Thousands of microbial genomes shed light on interconnected biogeochemical processes in an aquifer system.</title>
        <authorList>
            <person name="Anantharaman K."/>
            <person name="Brown C.T."/>
            <person name="Hug L.A."/>
            <person name="Sharon I."/>
            <person name="Castelle C.J."/>
            <person name="Probst A.J."/>
            <person name="Thomas B.C."/>
            <person name="Singh A."/>
            <person name="Wilkins M.J."/>
            <person name="Karaoz U."/>
            <person name="Brodie E.L."/>
            <person name="Williams K.H."/>
            <person name="Hubbard S.S."/>
            <person name="Banfield J.F."/>
        </authorList>
    </citation>
    <scope>NUCLEOTIDE SEQUENCE [LARGE SCALE GENOMIC DNA]</scope>
</reference>
<comment type="caution">
    <text evidence="2">The sequence shown here is derived from an EMBL/GenBank/DDBJ whole genome shotgun (WGS) entry which is preliminary data.</text>
</comment>
<evidence type="ECO:0000313" key="2">
    <source>
        <dbReference type="EMBL" id="OGE77750.1"/>
    </source>
</evidence>